<dbReference type="InterPro" id="IPR001841">
    <property type="entry name" value="Znf_RING"/>
</dbReference>
<dbReference type="Pfam" id="PF00097">
    <property type="entry name" value="zf-C3HC4"/>
    <property type="match status" value="1"/>
</dbReference>
<dbReference type="GO" id="GO:0061630">
    <property type="term" value="F:ubiquitin protein ligase activity"/>
    <property type="evidence" value="ECO:0007669"/>
    <property type="project" value="InterPro"/>
</dbReference>
<dbReference type="GO" id="GO:0008270">
    <property type="term" value="F:zinc ion binding"/>
    <property type="evidence" value="ECO:0007669"/>
    <property type="project" value="UniProtKB-KW"/>
</dbReference>
<proteinExistence type="predicted"/>
<accession>F0ZCS1</accession>
<dbReference type="CDD" id="cd19669">
    <property type="entry name" value="UBR-box"/>
    <property type="match status" value="1"/>
</dbReference>
<dbReference type="EMBL" id="GL870980">
    <property type="protein sequence ID" value="EGC38248.1"/>
    <property type="molecule type" value="Genomic_DNA"/>
</dbReference>
<dbReference type="InterPro" id="IPR013083">
    <property type="entry name" value="Znf_RING/FYVE/PHD"/>
</dbReference>
<protein>
    <recommendedName>
        <fullName evidence="5">RING-type domain-containing protein</fullName>
    </recommendedName>
</protein>
<keyword evidence="1" id="KW-0479">Metal-binding</keyword>
<evidence type="ECO:0000256" key="2">
    <source>
        <dbReference type="ARBA" id="ARBA00022771"/>
    </source>
</evidence>
<dbReference type="SMART" id="SM00184">
    <property type="entry name" value="RING"/>
    <property type="match status" value="1"/>
</dbReference>
<evidence type="ECO:0000313" key="7">
    <source>
        <dbReference type="Proteomes" id="UP000001064"/>
    </source>
</evidence>
<dbReference type="PROSITE" id="PS00518">
    <property type="entry name" value="ZF_RING_1"/>
    <property type="match status" value="1"/>
</dbReference>
<evidence type="ECO:0000313" key="6">
    <source>
        <dbReference type="EMBL" id="EGC38248.1"/>
    </source>
</evidence>
<organism evidence="6 7">
    <name type="scientific">Dictyostelium purpureum</name>
    <name type="common">Slime mold</name>
    <dbReference type="NCBI Taxonomy" id="5786"/>
    <lineage>
        <taxon>Eukaryota</taxon>
        <taxon>Amoebozoa</taxon>
        <taxon>Evosea</taxon>
        <taxon>Eumycetozoa</taxon>
        <taxon>Dictyostelia</taxon>
        <taxon>Dictyosteliales</taxon>
        <taxon>Dictyosteliaceae</taxon>
        <taxon>Dictyostelium</taxon>
    </lineage>
</organism>
<evidence type="ECO:0000256" key="1">
    <source>
        <dbReference type="ARBA" id="ARBA00022723"/>
    </source>
</evidence>
<keyword evidence="7" id="KW-1185">Reference proteome</keyword>
<dbReference type="eggNOG" id="KOG2177">
    <property type="taxonomic scope" value="Eukaryota"/>
</dbReference>
<dbReference type="InterPro" id="IPR042755">
    <property type="entry name" value="COP1"/>
</dbReference>
<evidence type="ECO:0000256" key="4">
    <source>
        <dbReference type="PROSITE-ProRule" id="PRU00175"/>
    </source>
</evidence>
<dbReference type="PROSITE" id="PS50089">
    <property type="entry name" value="ZF_RING_2"/>
    <property type="match status" value="1"/>
</dbReference>
<dbReference type="PANTHER" id="PTHR44080">
    <property type="entry name" value="E3 UBIQUITIN-PROTEIN LIGASE COP1"/>
    <property type="match status" value="1"/>
</dbReference>
<dbReference type="PANTHER" id="PTHR44080:SF1">
    <property type="entry name" value="E3 UBIQUITIN-PROTEIN LIGASE COP1"/>
    <property type="match status" value="1"/>
</dbReference>
<dbReference type="InterPro" id="IPR017907">
    <property type="entry name" value="Znf_RING_CS"/>
</dbReference>
<dbReference type="RefSeq" id="XP_003285205.1">
    <property type="nucleotide sequence ID" value="XM_003285157.1"/>
</dbReference>
<dbReference type="OMA" id="KCITEWV"/>
<reference evidence="7" key="1">
    <citation type="journal article" date="2011" name="Genome Biol.">
        <title>Comparative genomics of the social amoebae Dictyostelium discoideum and Dictyostelium purpureum.</title>
        <authorList>
            <consortium name="US DOE Joint Genome Institute (JGI-PGF)"/>
            <person name="Sucgang R."/>
            <person name="Kuo A."/>
            <person name="Tian X."/>
            <person name="Salerno W."/>
            <person name="Parikh A."/>
            <person name="Feasley C.L."/>
            <person name="Dalin E."/>
            <person name="Tu H."/>
            <person name="Huang E."/>
            <person name="Barry K."/>
            <person name="Lindquist E."/>
            <person name="Shapiro H."/>
            <person name="Bruce D."/>
            <person name="Schmutz J."/>
            <person name="Salamov A."/>
            <person name="Fey P."/>
            <person name="Gaudet P."/>
            <person name="Anjard C."/>
            <person name="Babu M.M."/>
            <person name="Basu S."/>
            <person name="Bushmanova Y."/>
            <person name="van der Wel H."/>
            <person name="Katoh-Kurasawa M."/>
            <person name="Dinh C."/>
            <person name="Coutinho P.M."/>
            <person name="Saito T."/>
            <person name="Elias M."/>
            <person name="Schaap P."/>
            <person name="Kay R.R."/>
            <person name="Henrissat B."/>
            <person name="Eichinger L."/>
            <person name="Rivero F."/>
            <person name="Putnam N.H."/>
            <person name="West C.M."/>
            <person name="Loomis W.F."/>
            <person name="Chisholm R.L."/>
            <person name="Shaulsky G."/>
            <person name="Strassmann J.E."/>
            <person name="Queller D.C."/>
            <person name="Kuspa A."/>
            <person name="Grigoriev I.V."/>
        </authorList>
    </citation>
    <scope>NUCLEOTIDE SEQUENCE [LARGE SCALE GENOMIC DNA]</scope>
    <source>
        <strain evidence="7">QSDP1</strain>
    </source>
</reference>
<dbReference type="Proteomes" id="UP000001064">
    <property type="component" value="Unassembled WGS sequence"/>
</dbReference>
<gene>
    <name evidence="6" type="ORF">DICPUDRAFT_45964</name>
</gene>
<dbReference type="Gene3D" id="3.30.40.10">
    <property type="entry name" value="Zinc/RING finger domain, C3HC4 (zinc finger)"/>
    <property type="match status" value="1"/>
</dbReference>
<evidence type="ECO:0000259" key="5">
    <source>
        <dbReference type="PROSITE" id="PS50089"/>
    </source>
</evidence>
<dbReference type="InParanoid" id="F0ZCS1"/>
<name>F0ZCS1_DICPU</name>
<dbReference type="KEGG" id="dpp:DICPUDRAFT_45964"/>
<dbReference type="OrthoDB" id="6105938at2759"/>
<sequence>MMEEEEDNELNLNIPVIPLLEDIGCAVCLNIIESCSTLGCGHNFCFGCVSECVNRNHKCPLCSKPTTKENIVRNHQFDKLIKIIKFEKEKSKVVYYENLINNNNNSAKQITTTSNTASKTSVINFIDDSQQNNESNNNNSPVQNIFKKYLKNSLISFESYYQDLSKPFNENLKNLSNQTENTINTITSTVSSSELNAPLVEQIRREHQIKEDKLRKDFQESTKYLLSSLEDYLKKTAVPPSFINLYTTISIPERELAFDHIALKPTSLLPDIRETLIRHLNNRQEKFHFVSWTDDSHFVAIKPDSLKIDGQSNEIPLTDPLRPISFYNLPQGSKIVLRGGINLQGDAPKECFRSLYTAGTNQEMDYFRCSTCNLNWVCKNCSEYCHKGHEISIHLLNHIPTYGCCYDSKYKDCKLKVKK</sequence>
<dbReference type="InterPro" id="IPR018957">
    <property type="entry name" value="Znf_C3HC4_RING-type"/>
</dbReference>
<evidence type="ECO:0000256" key="3">
    <source>
        <dbReference type="ARBA" id="ARBA00022833"/>
    </source>
</evidence>
<dbReference type="AlphaFoldDB" id="F0ZCS1"/>
<dbReference type="VEuPathDB" id="AmoebaDB:DICPUDRAFT_45964"/>
<feature type="domain" description="RING-type" evidence="5">
    <location>
        <begin position="25"/>
        <end position="63"/>
    </location>
</feature>
<keyword evidence="3" id="KW-0862">Zinc</keyword>
<dbReference type="GeneID" id="10502421"/>
<dbReference type="SUPFAM" id="SSF57850">
    <property type="entry name" value="RING/U-box"/>
    <property type="match status" value="1"/>
</dbReference>
<keyword evidence="2 4" id="KW-0863">Zinc-finger</keyword>